<dbReference type="SUPFAM" id="SSF49329">
    <property type="entry name" value="Cu,Zn superoxide dismutase-like"/>
    <property type="match status" value="1"/>
</dbReference>
<dbReference type="GO" id="GO:0005507">
    <property type="term" value="F:copper ion binding"/>
    <property type="evidence" value="ECO:0007669"/>
    <property type="project" value="InterPro"/>
</dbReference>
<reference evidence="3" key="1">
    <citation type="submission" date="2020-06" db="EMBL/GenBank/DDBJ databases">
        <title>WGS assembly of Ceratodon purpureus strain R40.</title>
        <authorList>
            <person name="Carey S.B."/>
            <person name="Jenkins J."/>
            <person name="Shu S."/>
            <person name="Lovell J.T."/>
            <person name="Sreedasyam A."/>
            <person name="Maumus F."/>
            <person name="Tiley G.P."/>
            <person name="Fernandez-Pozo N."/>
            <person name="Barry K."/>
            <person name="Chen C."/>
            <person name="Wang M."/>
            <person name="Lipzen A."/>
            <person name="Daum C."/>
            <person name="Saski C.A."/>
            <person name="Payton A.C."/>
            <person name="Mcbreen J.C."/>
            <person name="Conrad R.E."/>
            <person name="Kollar L.M."/>
            <person name="Olsson S."/>
            <person name="Huttunen S."/>
            <person name="Landis J.B."/>
            <person name="Wickett N.J."/>
            <person name="Johnson M.G."/>
            <person name="Rensing S.A."/>
            <person name="Grimwood J."/>
            <person name="Schmutz J."/>
            <person name="Mcdaniel S.F."/>
        </authorList>
    </citation>
    <scope>NUCLEOTIDE SEQUENCE</scope>
    <source>
        <strain evidence="3">R40</strain>
    </source>
</reference>
<dbReference type="Gene3D" id="2.60.40.200">
    <property type="entry name" value="Superoxide dismutase, copper/zinc binding domain"/>
    <property type="match status" value="1"/>
</dbReference>
<protein>
    <recommendedName>
        <fullName evidence="2">Superoxide dismutase copper/zinc binding domain-containing protein</fullName>
    </recommendedName>
</protein>
<evidence type="ECO:0000259" key="2">
    <source>
        <dbReference type="Pfam" id="PF00080"/>
    </source>
</evidence>
<gene>
    <name evidence="3" type="ORF">KC19_2G049600</name>
</gene>
<accession>A0A8T0ISC8</accession>
<name>A0A8T0ISC8_CERPU</name>
<dbReference type="GO" id="GO:0006801">
    <property type="term" value="P:superoxide metabolic process"/>
    <property type="evidence" value="ECO:0007669"/>
    <property type="project" value="InterPro"/>
</dbReference>
<dbReference type="PANTHER" id="PTHR10003">
    <property type="entry name" value="SUPEROXIDE DISMUTASE CU-ZN -RELATED"/>
    <property type="match status" value="1"/>
</dbReference>
<feature type="domain" description="Superoxide dismutase copper/zinc binding" evidence="2">
    <location>
        <begin position="115"/>
        <end position="224"/>
    </location>
</feature>
<evidence type="ECO:0000256" key="1">
    <source>
        <dbReference type="ARBA" id="ARBA00023008"/>
    </source>
</evidence>
<comment type="caution">
    <text evidence="3">The sequence shown here is derived from an EMBL/GenBank/DDBJ whole genome shotgun (WGS) entry which is preliminary data.</text>
</comment>
<dbReference type="InterPro" id="IPR001424">
    <property type="entry name" value="SOD_Cu_Zn_dom"/>
</dbReference>
<evidence type="ECO:0000313" key="3">
    <source>
        <dbReference type="EMBL" id="KAG0585919.1"/>
    </source>
</evidence>
<evidence type="ECO:0000313" key="4">
    <source>
        <dbReference type="Proteomes" id="UP000822688"/>
    </source>
</evidence>
<sequence>MPLATAANVFTSSLSSSKLCTKVAVEEFHQGKISNETNRTSSSQFQRVSAMRDIKNATTENLESFTKLPNLRILEVLGATQPSKYIEPVAEKQSNNSSACIPMTVAVAEFKGPEVHGVVRFAQDSSGQQECSIETVIDGLAPGAHGWSVHEYGDLTRGPLSTGPAYTFPLCPNPSISQEQQGTDEQLGNLGSLFVDNDGHVQSTATNNRLIVADIIGRSVVLYGVNNGKGDTRVAAAVIARSARPSSLNPQLCNCDGSLLWQGNANSC</sequence>
<dbReference type="Pfam" id="PF00080">
    <property type="entry name" value="Sod_Cu"/>
    <property type="match status" value="1"/>
</dbReference>
<dbReference type="InterPro" id="IPR036423">
    <property type="entry name" value="SOD-like_Cu/Zn_dom_sf"/>
</dbReference>
<dbReference type="FunFam" id="2.60.40.200:FF:000006">
    <property type="entry name" value="Copper chaperone for superoxide dismutase"/>
    <property type="match status" value="1"/>
</dbReference>
<organism evidence="3 4">
    <name type="scientific">Ceratodon purpureus</name>
    <name type="common">Fire moss</name>
    <name type="synonym">Dicranum purpureum</name>
    <dbReference type="NCBI Taxonomy" id="3225"/>
    <lineage>
        <taxon>Eukaryota</taxon>
        <taxon>Viridiplantae</taxon>
        <taxon>Streptophyta</taxon>
        <taxon>Embryophyta</taxon>
        <taxon>Bryophyta</taxon>
        <taxon>Bryophytina</taxon>
        <taxon>Bryopsida</taxon>
        <taxon>Dicranidae</taxon>
        <taxon>Pseudoditrichales</taxon>
        <taxon>Ditrichaceae</taxon>
        <taxon>Ceratodon</taxon>
    </lineage>
</organism>
<dbReference type="AlphaFoldDB" id="A0A8T0ISC8"/>
<keyword evidence="1" id="KW-0186">Copper</keyword>
<dbReference type="Proteomes" id="UP000822688">
    <property type="component" value="Chromosome 2"/>
</dbReference>
<dbReference type="InterPro" id="IPR024134">
    <property type="entry name" value="SOD_Cu/Zn_/chaperone"/>
</dbReference>
<proteinExistence type="predicted"/>
<dbReference type="EMBL" id="CM026422">
    <property type="protein sequence ID" value="KAG0585919.1"/>
    <property type="molecule type" value="Genomic_DNA"/>
</dbReference>
<keyword evidence="4" id="KW-1185">Reference proteome</keyword>